<dbReference type="Proteomes" id="UP000838756">
    <property type="component" value="Unassembled WGS sequence"/>
</dbReference>
<keyword evidence="3" id="KW-1185">Reference proteome</keyword>
<protein>
    <submittedName>
        <fullName evidence="2">Jg8482 protein</fullName>
    </submittedName>
</protein>
<evidence type="ECO:0000313" key="3">
    <source>
        <dbReference type="Proteomes" id="UP000838756"/>
    </source>
</evidence>
<dbReference type="EMBL" id="CAKXAJ010025670">
    <property type="protein sequence ID" value="CAH2242664.1"/>
    <property type="molecule type" value="Genomic_DNA"/>
</dbReference>
<proteinExistence type="predicted"/>
<reference evidence="2" key="1">
    <citation type="submission" date="2022-03" db="EMBL/GenBank/DDBJ databases">
        <authorList>
            <person name="Lindestad O."/>
        </authorList>
    </citation>
    <scope>NUCLEOTIDE SEQUENCE</scope>
</reference>
<dbReference type="AlphaFoldDB" id="A0A8S4RXV1"/>
<feature type="region of interest" description="Disordered" evidence="1">
    <location>
        <begin position="41"/>
        <end position="68"/>
    </location>
</feature>
<organism evidence="2 3">
    <name type="scientific">Pararge aegeria aegeria</name>
    <dbReference type="NCBI Taxonomy" id="348720"/>
    <lineage>
        <taxon>Eukaryota</taxon>
        <taxon>Metazoa</taxon>
        <taxon>Ecdysozoa</taxon>
        <taxon>Arthropoda</taxon>
        <taxon>Hexapoda</taxon>
        <taxon>Insecta</taxon>
        <taxon>Pterygota</taxon>
        <taxon>Neoptera</taxon>
        <taxon>Endopterygota</taxon>
        <taxon>Lepidoptera</taxon>
        <taxon>Glossata</taxon>
        <taxon>Ditrysia</taxon>
        <taxon>Papilionoidea</taxon>
        <taxon>Nymphalidae</taxon>
        <taxon>Satyrinae</taxon>
        <taxon>Satyrini</taxon>
        <taxon>Parargina</taxon>
        <taxon>Pararge</taxon>
    </lineage>
</organism>
<comment type="caution">
    <text evidence="2">The sequence shown here is derived from an EMBL/GenBank/DDBJ whole genome shotgun (WGS) entry which is preliminary data.</text>
</comment>
<gene>
    <name evidence="2" type="primary">jg8482</name>
    <name evidence="2" type="ORF">PAEG_LOCUS18904</name>
</gene>
<evidence type="ECO:0000313" key="2">
    <source>
        <dbReference type="EMBL" id="CAH2242664.1"/>
    </source>
</evidence>
<dbReference type="OrthoDB" id="407509at2759"/>
<name>A0A8S4RXV1_9NEOP</name>
<evidence type="ECO:0000256" key="1">
    <source>
        <dbReference type="SAM" id="MobiDB-lite"/>
    </source>
</evidence>
<accession>A0A8S4RXV1</accession>
<sequence length="68" mass="7802">MLGLRLSDRQRNAAIRKKTQLVDHAELACKLKWRWAGHVARSKDVRRSERATGGPVTKAGRAEDERRH</sequence>
<feature type="compositionally biased region" description="Basic and acidic residues" evidence="1">
    <location>
        <begin position="41"/>
        <end position="50"/>
    </location>
</feature>